<dbReference type="PRINTS" id="PR00411">
    <property type="entry name" value="PNDRDTASEI"/>
</dbReference>
<dbReference type="PANTHER" id="PTHR10668:SF105">
    <property type="entry name" value="DEHYDROGENASE-RELATED"/>
    <property type="match status" value="1"/>
</dbReference>
<gene>
    <name evidence="6" type="ORF">C1I64_18885</name>
</gene>
<comment type="subunit">
    <text evidence="2">Interacts with COX5B; this interaction may contribute to localize PYROXD2 to the inner face of the inner mitochondrial membrane.</text>
</comment>
<evidence type="ECO:0000256" key="2">
    <source>
        <dbReference type="ARBA" id="ARBA00038825"/>
    </source>
</evidence>
<dbReference type="EMBL" id="CP028137">
    <property type="protein sequence ID" value="AZZ53890.1"/>
    <property type="molecule type" value="Genomic_DNA"/>
</dbReference>
<dbReference type="InterPro" id="IPR036188">
    <property type="entry name" value="FAD/NAD-bd_sf"/>
</dbReference>
<evidence type="ECO:0000256" key="3">
    <source>
        <dbReference type="ARBA" id="ARBA00040298"/>
    </source>
</evidence>
<feature type="domain" description="Amine oxidase" evidence="5">
    <location>
        <begin position="13"/>
        <end position="256"/>
    </location>
</feature>
<dbReference type="RefSeq" id="WP_127888272.1">
    <property type="nucleotide sequence ID" value="NZ_CP028137.1"/>
</dbReference>
<dbReference type="PANTHER" id="PTHR10668">
    <property type="entry name" value="PHYTOENE DEHYDROGENASE"/>
    <property type="match status" value="1"/>
</dbReference>
<reference evidence="6 7" key="1">
    <citation type="submission" date="2018-03" db="EMBL/GenBank/DDBJ databases">
        <title>Bacteriophage NCPPB3778 and a type I-E CRISPR drive the evolution of the US Biological Select Agent, Rathayibacter toxicus.</title>
        <authorList>
            <person name="Davis E.W.II."/>
            <person name="Tabima J.F."/>
            <person name="Weisberg A.J."/>
            <person name="Dantas Lopes L."/>
            <person name="Wiseman M.S."/>
            <person name="Wiseman M.S."/>
            <person name="Pupko T."/>
            <person name="Belcher M.S."/>
            <person name="Sechler A.J."/>
            <person name="Tancos M.A."/>
            <person name="Schroeder B.K."/>
            <person name="Murray T.D."/>
            <person name="Luster D.G."/>
            <person name="Schneider W.L."/>
            <person name="Rogers E."/>
            <person name="Andreote F.D."/>
            <person name="Grunwald N.J."/>
            <person name="Putnam M.L."/>
            <person name="Chang J.H."/>
        </authorList>
    </citation>
    <scope>NUCLEOTIDE SEQUENCE [LARGE SCALE GENOMIC DNA]</scope>
    <source>
        <strain evidence="6 7">DSM 15932</strain>
    </source>
</reference>
<evidence type="ECO:0000256" key="1">
    <source>
        <dbReference type="ARBA" id="ARBA00037217"/>
    </source>
</evidence>
<comment type="function">
    <text evidence="1">Probable oxidoreductase that may play a role as regulator of mitochondrial function.</text>
</comment>
<evidence type="ECO:0000256" key="4">
    <source>
        <dbReference type="SAM" id="MobiDB-lite"/>
    </source>
</evidence>
<evidence type="ECO:0000259" key="5">
    <source>
        <dbReference type="Pfam" id="PF01593"/>
    </source>
</evidence>
<name>A0A3Q9V117_9MICO</name>
<dbReference type="SUPFAM" id="SSF51905">
    <property type="entry name" value="FAD/NAD(P)-binding domain"/>
    <property type="match status" value="1"/>
</dbReference>
<protein>
    <recommendedName>
        <fullName evidence="3">Pyridine nucleotide-disulfide oxidoreductase domain-containing protein 2</fullName>
    </recommendedName>
</protein>
<dbReference type="Pfam" id="PF01593">
    <property type="entry name" value="Amino_oxidase"/>
    <property type="match status" value="1"/>
</dbReference>
<sequence>MVDAVVVGSGPNGLSAAVTLARAGLSVAVYERNETLGGGARTAELTLPGFHHDIGSAVHPMALASGFFRRFQLDRRIDLRLPEISYAHPLDGGRSGIAYRDLERTAAALGRDGAAWRSLMGPLAERADRVAGFTNDALLKIPTDPSVLLRFGLRVLEQGSPLWNARFREEVAPAMFAGVAAHAIRPMPSLSTAAAALALGSYAHARGWPVPVGGSQAIVDAMADDLRAHGGTIETGVEITSLSQLPSARAVLLDLTPRALLALAGDRLPGPYASALGMFRYGNGVAKVDFALDGPVPWTDPELAGAGTLHVGGTRAEIAAAERDVVQGRHSENPYVLVAQPSVLDPTRAPEGKQVLWAYTHVPRDSPAHQREAITAQIERFAPGFRDRVLAVSSMTARDMQAWNPNYIGGDIAAGAASVAQLLSRPIPSSDPWRTPAKGLYLCSSSTPPGPGVHGMAGWHAARSALRHEFGIRQAPDLAPSPSPDPARQAAGSAGPDQGDAADLAR</sequence>
<accession>A0A3Q9V117</accession>
<proteinExistence type="predicted"/>
<organism evidence="6 7">
    <name type="scientific">Rathayibacter festucae DSM 15932</name>
    <dbReference type="NCBI Taxonomy" id="1328866"/>
    <lineage>
        <taxon>Bacteria</taxon>
        <taxon>Bacillati</taxon>
        <taxon>Actinomycetota</taxon>
        <taxon>Actinomycetes</taxon>
        <taxon>Micrococcales</taxon>
        <taxon>Microbacteriaceae</taxon>
        <taxon>Rathayibacter</taxon>
    </lineage>
</organism>
<evidence type="ECO:0000313" key="7">
    <source>
        <dbReference type="Proteomes" id="UP000285317"/>
    </source>
</evidence>
<dbReference type="AlphaFoldDB" id="A0A3Q9V117"/>
<feature type="region of interest" description="Disordered" evidence="4">
    <location>
        <begin position="471"/>
        <end position="506"/>
    </location>
</feature>
<dbReference type="KEGG" id="rfs:C1I64_18885"/>
<evidence type="ECO:0000313" key="6">
    <source>
        <dbReference type="EMBL" id="AZZ53890.1"/>
    </source>
</evidence>
<dbReference type="GO" id="GO:0016491">
    <property type="term" value="F:oxidoreductase activity"/>
    <property type="evidence" value="ECO:0007669"/>
    <property type="project" value="InterPro"/>
</dbReference>
<dbReference type="InterPro" id="IPR002937">
    <property type="entry name" value="Amino_oxidase"/>
</dbReference>
<dbReference type="Gene3D" id="3.50.50.60">
    <property type="entry name" value="FAD/NAD(P)-binding domain"/>
    <property type="match status" value="2"/>
</dbReference>
<dbReference type="Proteomes" id="UP000285317">
    <property type="component" value="Chromosome"/>
</dbReference>